<evidence type="ECO:0000259" key="15">
    <source>
        <dbReference type="PROSITE" id="PS51194"/>
    </source>
</evidence>
<dbReference type="GO" id="GO:0016787">
    <property type="term" value="F:hydrolase activity"/>
    <property type="evidence" value="ECO:0007669"/>
    <property type="project" value="UniProtKB-KW"/>
</dbReference>
<dbReference type="GeneID" id="9836630"/>
<keyword evidence="17" id="KW-1185">Reference proteome</keyword>
<dbReference type="InterPro" id="IPR027417">
    <property type="entry name" value="P-loop_NTPase"/>
</dbReference>
<dbReference type="GO" id="GO:0005524">
    <property type="term" value="F:ATP binding"/>
    <property type="evidence" value="ECO:0007669"/>
    <property type="project" value="UniProtKB-KW"/>
</dbReference>
<dbReference type="SMART" id="SM00490">
    <property type="entry name" value="HELICc"/>
    <property type="match status" value="1"/>
</dbReference>
<keyword evidence="10" id="KW-0539">Nucleus</keyword>
<evidence type="ECO:0000256" key="7">
    <source>
        <dbReference type="ARBA" id="ARBA00022801"/>
    </source>
</evidence>
<dbReference type="PROSITE" id="PS00039">
    <property type="entry name" value="DEAD_ATP_HELICASE"/>
    <property type="match status" value="1"/>
</dbReference>
<feature type="compositionally biased region" description="Acidic residues" evidence="13">
    <location>
        <begin position="555"/>
        <end position="564"/>
    </location>
</feature>
<dbReference type="Pfam" id="PF00270">
    <property type="entry name" value="DEAD"/>
    <property type="match status" value="1"/>
</dbReference>
<dbReference type="CDD" id="cd00268">
    <property type="entry name" value="DEADc"/>
    <property type="match status" value="1"/>
</dbReference>
<dbReference type="STRING" id="70448.A0A090M950"/>
<dbReference type="EMBL" id="CAID01000007">
    <property type="protein sequence ID" value="CEF98669.1"/>
    <property type="molecule type" value="Genomic_DNA"/>
</dbReference>
<protein>
    <recommendedName>
        <fullName evidence="3">RNA helicase</fullName>
        <ecNumber evidence="3">3.6.4.13</ecNumber>
    </recommendedName>
</protein>
<evidence type="ECO:0000259" key="14">
    <source>
        <dbReference type="PROSITE" id="PS51192"/>
    </source>
</evidence>
<keyword evidence="6 12" id="KW-0547">Nucleotide-binding</keyword>
<keyword evidence="8 12" id="KW-0347">Helicase</keyword>
<comment type="similarity">
    <text evidence="2">Belongs to the DEAD box helicase family. DDX5/DBP2 subfamily.</text>
</comment>
<evidence type="ECO:0000256" key="4">
    <source>
        <dbReference type="ARBA" id="ARBA00022517"/>
    </source>
</evidence>
<feature type="compositionally biased region" description="Basic and acidic residues" evidence="13">
    <location>
        <begin position="55"/>
        <end position="79"/>
    </location>
</feature>
<feature type="region of interest" description="Disordered" evidence="13">
    <location>
        <begin position="533"/>
        <end position="648"/>
    </location>
</feature>
<feature type="compositionally biased region" description="Basic and acidic residues" evidence="13">
    <location>
        <begin position="565"/>
        <end position="586"/>
    </location>
</feature>
<dbReference type="CDD" id="cd18787">
    <property type="entry name" value="SF2_C_DEAD"/>
    <property type="match status" value="1"/>
</dbReference>
<feature type="compositionally biased region" description="Basic residues" evidence="13">
    <location>
        <begin position="30"/>
        <end position="41"/>
    </location>
</feature>
<feature type="compositionally biased region" description="Basic residues" evidence="13">
    <location>
        <begin position="8"/>
        <end position="20"/>
    </location>
</feature>
<feature type="compositionally biased region" description="Basic and acidic residues" evidence="13">
    <location>
        <begin position="538"/>
        <end position="554"/>
    </location>
</feature>
<evidence type="ECO:0000256" key="6">
    <source>
        <dbReference type="ARBA" id="ARBA00022741"/>
    </source>
</evidence>
<dbReference type="KEGG" id="ota:OT_ostta07g01790"/>
<organism evidence="16 17">
    <name type="scientific">Ostreococcus tauri</name>
    <name type="common">Marine green alga</name>
    <dbReference type="NCBI Taxonomy" id="70448"/>
    <lineage>
        <taxon>Eukaryota</taxon>
        <taxon>Viridiplantae</taxon>
        <taxon>Chlorophyta</taxon>
        <taxon>Mamiellophyceae</taxon>
        <taxon>Mamiellales</taxon>
        <taxon>Bathycoccaceae</taxon>
        <taxon>Ostreococcus</taxon>
    </lineage>
</organism>
<dbReference type="PROSITE" id="PS51192">
    <property type="entry name" value="HELICASE_ATP_BIND_1"/>
    <property type="match status" value="1"/>
</dbReference>
<dbReference type="InterPro" id="IPR001650">
    <property type="entry name" value="Helicase_C-like"/>
</dbReference>
<dbReference type="EC" id="3.6.4.13" evidence="3"/>
<sequence length="648" mass="71448">MTVDFLQRKRSKREAKKARAASRVDENGRRIRGKKGPKRALRGMCANAPPTPPALREEDEREEARRSGEKRRAERERVASKALRKKMRAAREDLKTGDEAMGEMEGGGEIVVDGEGSAVPDYFMDAMKSIGHRRTTPVQRGCWPAACAGKDVLAIAPPGSGKTLGFLLPAIEVALRDLRENPNAGKKYPGSPAALVVAPTRELTLQISTVCNKLKKAVPVRSVAVYGGVSQEDQEEALGQHTSHAFLVIGTPGRLNAVLESGALKLDRCKILVLDEADRMLALGFEEQLLKIRDALPNANDGRQTLLFSATFPKAVRTISKSWLGEGFETVKIEVADGKSGTMAGKSDDEMTTHMATVEQTVHVCAEHKKSRKLMKYITKLRAADGRARSRVLVFANRIKTVQFIAELCKRHNEKVSTLFGTMKQERRDQAMKDFKAGKTPVLIATDVAGRGLDIAGLEYVVNWDFPGSIEQYRHRVGRAGRQGKRGAALSFFTRKFAPLAGDLIELLKKGDHFVDPNLEILAKVAASLPKTNAKSVKNADRFNEDPADEHGELEVEEEEDENNDAEKKPAAGKQDDWRRGEHVESEAGDEEDDDCDMRRKKAWWNSDKSGRGGVFVKKFTGSMGGKRKVSVGPSAAEIEKKKKRSMK</sequence>
<evidence type="ECO:0000256" key="13">
    <source>
        <dbReference type="SAM" id="MobiDB-lite"/>
    </source>
</evidence>
<evidence type="ECO:0000256" key="11">
    <source>
        <dbReference type="ARBA" id="ARBA00037449"/>
    </source>
</evidence>
<reference evidence="17" key="1">
    <citation type="journal article" date="2006" name="Proc. Natl. Acad. Sci. U.S.A.">
        <title>Genome analysis of the smallest free-living eukaryote Ostreococcus tauri unveils many unique features.</title>
        <authorList>
            <person name="Derelle E."/>
            <person name="Ferraz C."/>
            <person name="Rombauts S."/>
            <person name="Rouze P."/>
            <person name="Worden A.Z."/>
            <person name="Robbens S."/>
            <person name="Partensky F."/>
            <person name="Degroeve S."/>
            <person name="Echeynie S."/>
            <person name="Cooke R."/>
            <person name="Saeys Y."/>
            <person name="Wuyts J."/>
            <person name="Jabbari K."/>
            <person name="Bowler C."/>
            <person name="Panaud O."/>
            <person name="Piegu B."/>
            <person name="Ball S.G."/>
            <person name="Ral J.-P."/>
            <person name="Bouget F.-Y."/>
            <person name="Piganeau G."/>
            <person name="De Baets B."/>
            <person name="Picard A."/>
            <person name="Delseny M."/>
            <person name="Demaille J."/>
            <person name="Van de Peer Y."/>
            <person name="Moreau H."/>
        </authorList>
    </citation>
    <scope>NUCLEOTIDE SEQUENCE [LARGE SCALE GENOMIC DNA]</scope>
    <source>
        <strain evidence="17">OTTH 0595 / CCAP 157/2 / RCC745</strain>
    </source>
</reference>
<dbReference type="SUPFAM" id="SSF52540">
    <property type="entry name" value="P-loop containing nucleoside triphosphate hydrolases"/>
    <property type="match status" value="1"/>
</dbReference>
<dbReference type="InterPro" id="IPR014001">
    <property type="entry name" value="Helicase_ATP-bd"/>
</dbReference>
<evidence type="ECO:0000256" key="3">
    <source>
        <dbReference type="ARBA" id="ARBA00012552"/>
    </source>
</evidence>
<evidence type="ECO:0000256" key="12">
    <source>
        <dbReference type="RuleBase" id="RU000492"/>
    </source>
</evidence>
<feature type="compositionally biased region" description="Acidic residues" evidence="13">
    <location>
        <begin position="587"/>
        <end position="596"/>
    </location>
</feature>
<dbReference type="InterPro" id="IPR011545">
    <property type="entry name" value="DEAD/DEAH_box_helicase_dom"/>
</dbReference>
<feature type="region of interest" description="Disordered" evidence="13">
    <location>
        <begin position="1"/>
        <end position="93"/>
    </location>
</feature>
<feature type="domain" description="Helicase C-terminal" evidence="15">
    <location>
        <begin position="373"/>
        <end position="523"/>
    </location>
</feature>
<feature type="domain" description="Helicase ATP-binding" evidence="14">
    <location>
        <begin position="143"/>
        <end position="330"/>
    </location>
</feature>
<dbReference type="PROSITE" id="PS51194">
    <property type="entry name" value="HELICASE_CTER"/>
    <property type="match status" value="1"/>
</dbReference>
<gene>
    <name evidence="16" type="ORF">OT_ostta07g01790</name>
</gene>
<keyword evidence="5" id="KW-0698">rRNA processing</keyword>
<evidence type="ECO:0000256" key="2">
    <source>
        <dbReference type="ARBA" id="ARBA00009334"/>
    </source>
</evidence>
<evidence type="ECO:0000256" key="5">
    <source>
        <dbReference type="ARBA" id="ARBA00022552"/>
    </source>
</evidence>
<dbReference type="SMART" id="SM00487">
    <property type="entry name" value="DEXDc"/>
    <property type="match status" value="1"/>
</dbReference>
<evidence type="ECO:0000256" key="9">
    <source>
        <dbReference type="ARBA" id="ARBA00022840"/>
    </source>
</evidence>
<dbReference type="InterPro" id="IPR044742">
    <property type="entry name" value="DEAD/DEAH_RhlB"/>
</dbReference>
<evidence type="ECO:0000256" key="1">
    <source>
        <dbReference type="ARBA" id="ARBA00004604"/>
    </source>
</evidence>
<keyword evidence="4" id="KW-0690">Ribosome biogenesis</keyword>
<keyword evidence="9 12" id="KW-0067">ATP-binding</keyword>
<evidence type="ECO:0000256" key="8">
    <source>
        <dbReference type="ARBA" id="ARBA00022806"/>
    </source>
</evidence>
<dbReference type="GO" id="GO:0003676">
    <property type="term" value="F:nucleic acid binding"/>
    <property type="evidence" value="ECO:0007669"/>
    <property type="project" value="InterPro"/>
</dbReference>
<comment type="caution">
    <text evidence="16">The sequence shown here is derived from an EMBL/GenBank/DDBJ whole genome shotgun (WGS) entry which is preliminary data.</text>
</comment>
<dbReference type="GO" id="GO:0003724">
    <property type="term" value="F:RNA helicase activity"/>
    <property type="evidence" value="ECO:0007669"/>
    <property type="project" value="UniProtKB-EC"/>
</dbReference>
<dbReference type="PANTHER" id="PTHR47958">
    <property type="entry name" value="ATP-DEPENDENT RNA HELICASE DBP3"/>
    <property type="match status" value="1"/>
</dbReference>
<reference evidence="16 17" key="2">
    <citation type="journal article" date="2014" name="BMC Genomics">
        <title>An improved genome of the model marine alga Ostreococcus tauri unfolds by assessing Illumina de novo assemblies.</title>
        <authorList>
            <person name="Blanc-Mathieu R."/>
            <person name="Verhelst B."/>
            <person name="Derelle E."/>
            <person name="Rombauts S."/>
            <person name="Bouget F.Y."/>
            <person name="Carre I."/>
            <person name="Chateau A."/>
            <person name="Eyre-Walker A."/>
            <person name="Grimsley N."/>
            <person name="Moreau H."/>
            <person name="Piegu B."/>
            <person name="Rivals E."/>
            <person name="Schackwitz W."/>
            <person name="Van de Peer Y."/>
            <person name="Piganeau G."/>
        </authorList>
    </citation>
    <scope>NUCLEOTIDE SEQUENCE [LARGE SCALE GENOMIC DNA]</scope>
    <source>
        <strain evidence="17">OTTH 0595 / CCAP 157/2 / RCC745</strain>
    </source>
</reference>
<evidence type="ECO:0000313" key="16">
    <source>
        <dbReference type="EMBL" id="CEF98669.1"/>
    </source>
</evidence>
<evidence type="ECO:0000313" key="17">
    <source>
        <dbReference type="Proteomes" id="UP000009170"/>
    </source>
</evidence>
<comment type="subcellular location">
    <subcellularLocation>
        <location evidence="1">Nucleus</location>
        <location evidence="1">Nucleolus</location>
    </subcellularLocation>
</comment>
<dbReference type="OrthoDB" id="18122at2759"/>
<dbReference type="AlphaFoldDB" id="A0A090M950"/>
<dbReference type="Gene3D" id="3.40.50.300">
    <property type="entry name" value="P-loop containing nucleotide triphosphate hydrolases"/>
    <property type="match status" value="2"/>
</dbReference>
<proteinExistence type="inferred from homology"/>
<dbReference type="RefSeq" id="XP_022839403.1">
    <property type="nucleotide sequence ID" value="XM_022983771.1"/>
</dbReference>
<dbReference type="Proteomes" id="UP000009170">
    <property type="component" value="Unassembled WGS sequence"/>
</dbReference>
<accession>A0A090M950</accession>
<dbReference type="Pfam" id="PF00271">
    <property type="entry name" value="Helicase_C"/>
    <property type="match status" value="1"/>
</dbReference>
<name>A0A090M950_OSTTA</name>
<keyword evidence="7 12" id="KW-0378">Hydrolase</keyword>
<comment type="function">
    <text evidence="11">ATP-dependent RNA helicase required for 60S ribosomal subunit synthesis. Involved in efficient pre-rRNA processing, predominantly at site A3, which is necessary for the normal formation of 25S and 5.8S rRNAs.</text>
</comment>
<evidence type="ECO:0000256" key="10">
    <source>
        <dbReference type="ARBA" id="ARBA00023242"/>
    </source>
</evidence>
<dbReference type="InParanoid" id="A0A090M950"/>
<dbReference type="InterPro" id="IPR000629">
    <property type="entry name" value="RNA-helicase_DEAD-box_CS"/>
</dbReference>